<dbReference type="EMBL" id="JAGTJQ010000003">
    <property type="protein sequence ID" value="KAH7035057.1"/>
    <property type="molecule type" value="Genomic_DNA"/>
</dbReference>
<evidence type="ECO:0000313" key="3">
    <source>
        <dbReference type="Proteomes" id="UP000756346"/>
    </source>
</evidence>
<organism evidence="2 3">
    <name type="scientific">Microdochium trichocladiopsis</name>
    <dbReference type="NCBI Taxonomy" id="1682393"/>
    <lineage>
        <taxon>Eukaryota</taxon>
        <taxon>Fungi</taxon>
        <taxon>Dikarya</taxon>
        <taxon>Ascomycota</taxon>
        <taxon>Pezizomycotina</taxon>
        <taxon>Sordariomycetes</taxon>
        <taxon>Xylariomycetidae</taxon>
        <taxon>Xylariales</taxon>
        <taxon>Microdochiaceae</taxon>
        <taxon>Microdochium</taxon>
    </lineage>
</organism>
<dbReference type="OrthoDB" id="273010at2759"/>
<accession>A0A9P9BT26</accession>
<proteinExistence type="predicted"/>
<name>A0A9P9BT26_9PEZI</name>
<comment type="caution">
    <text evidence="2">The sequence shown here is derived from an EMBL/GenBank/DDBJ whole genome shotgun (WGS) entry which is preliminary data.</text>
</comment>
<gene>
    <name evidence="2" type="ORF">B0I36DRAFT_317515</name>
</gene>
<protein>
    <submittedName>
        <fullName evidence="2">Uncharacterized protein</fullName>
    </submittedName>
</protein>
<reference evidence="2" key="1">
    <citation type="journal article" date="2021" name="Nat. Commun.">
        <title>Genetic determinants of endophytism in the Arabidopsis root mycobiome.</title>
        <authorList>
            <person name="Mesny F."/>
            <person name="Miyauchi S."/>
            <person name="Thiergart T."/>
            <person name="Pickel B."/>
            <person name="Atanasova L."/>
            <person name="Karlsson M."/>
            <person name="Huettel B."/>
            <person name="Barry K.W."/>
            <person name="Haridas S."/>
            <person name="Chen C."/>
            <person name="Bauer D."/>
            <person name="Andreopoulos W."/>
            <person name="Pangilinan J."/>
            <person name="LaButti K."/>
            <person name="Riley R."/>
            <person name="Lipzen A."/>
            <person name="Clum A."/>
            <person name="Drula E."/>
            <person name="Henrissat B."/>
            <person name="Kohler A."/>
            <person name="Grigoriev I.V."/>
            <person name="Martin F.M."/>
            <person name="Hacquard S."/>
        </authorList>
    </citation>
    <scope>NUCLEOTIDE SEQUENCE</scope>
    <source>
        <strain evidence="2">MPI-CAGE-CH-0230</strain>
    </source>
</reference>
<dbReference type="RefSeq" id="XP_046015150.1">
    <property type="nucleotide sequence ID" value="XM_046153170.1"/>
</dbReference>
<keyword evidence="1" id="KW-0812">Transmembrane</keyword>
<sequence>METFCVTAQHSGAIKHIHAISLDASTANVAREIRLAVTVLIVGWVAVTGIRTWSASRRS</sequence>
<keyword evidence="1" id="KW-0472">Membrane</keyword>
<keyword evidence="3" id="KW-1185">Reference proteome</keyword>
<evidence type="ECO:0000313" key="2">
    <source>
        <dbReference type="EMBL" id="KAH7035057.1"/>
    </source>
</evidence>
<dbReference type="Proteomes" id="UP000756346">
    <property type="component" value="Unassembled WGS sequence"/>
</dbReference>
<dbReference type="GeneID" id="70182716"/>
<evidence type="ECO:0000256" key="1">
    <source>
        <dbReference type="SAM" id="Phobius"/>
    </source>
</evidence>
<dbReference type="AlphaFoldDB" id="A0A9P9BT26"/>
<feature type="transmembrane region" description="Helical" evidence="1">
    <location>
        <begin position="33"/>
        <end position="53"/>
    </location>
</feature>
<keyword evidence="1" id="KW-1133">Transmembrane helix</keyword>